<accession>A0A7S2MTI1</accession>
<feature type="region of interest" description="Disordered" evidence="1">
    <location>
        <begin position="254"/>
        <end position="333"/>
    </location>
</feature>
<evidence type="ECO:0000256" key="1">
    <source>
        <dbReference type="SAM" id="MobiDB-lite"/>
    </source>
</evidence>
<feature type="compositionally biased region" description="Acidic residues" evidence="1">
    <location>
        <begin position="34"/>
        <end position="43"/>
    </location>
</feature>
<gene>
    <name evidence="2" type="ORF">CBRE1094_LOCUS29251</name>
</gene>
<proteinExistence type="predicted"/>
<feature type="region of interest" description="Disordered" evidence="1">
    <location>
        <begin position="1"/>
        <end position="43"/>
    </location>
</feature>
<dbReference type="EMBL" id="HBGU01053520">
    <property type="protein sequence ID" value="CAD9501249.1"/>
    <property type="molecule type" value="Transcribed_RNA"/>
</dbReference>
<protein>
    <submittedName>
        <fullName evidence="2">Uncharacterized protein</fullName>
    </submittedName>
</protein>
<name>A0A7S2MTI1_9EUKA</name>
<feature type="compositionally biased region" description="Low complexity" evidence="1">
    <location>
        <begin position="278"/>
        <end position="295"/>
    </location>
</feature>
<organism evidence="2">
    <name type="scientific">Haptolina brevifila</name>
    <dbReference type="NCBI Taxonomy" id="156173"/>
    <lineage>
        <taxon>Eukaryota</taxon>
        <taxon>Haptista</taxon>
        <taxon>Haptophyta</taxon>
        <taxon>Prymnesiophyceae</taxon>
        <taxon>Prymnesiales</taxon>
        <taxon>Prymnesiaceae</taxon>
        <taxon>Haptolina</taxon>
    </lineage>
</organism>
<dbReference type="AlphaFoldDB" id="A0A7S2MTI1"/>
<sequence length="350" mass="38332">MSSHRLNSAARRRSSFGPWRGSRAAGKGEHASHEEDESAQMWEEAEEGILYELEDGKRSRAEMGRRWAQLELQAKEAEAQARAKAVRLGARKFNAILTHAGFPALGVDEEWEGFSAWAERQELMPGMKGLSKLDPDDYEDLYIEVYQTWCVSAAYVAFYRAQRLTIQQKLDERLEQSSVDEALSAEEQSKLTELERSLERITRLLAARGIVAAAGPAMPPAHSRLAPELDAAHLLEAGAPCADEQLTLDKLATTNPTSSISYPHAHAPAPPEAHQHESPTTYPTPSNPSLSSTHPAPSGNQHVSQLVDASQHANHSAKAQVVVPQAPSSLHTTQGMTALEQSINKLLELS</sequence>
<reference evidence="2" key="1">
    <citation type="submission" date="2021-01" db="EMBL/GenBank/DDBJ databases">
        <authorList>
            <person name="Corre E."/>
            <person name="Pelletier E."/>
            <person name="Niang G."/>
            <person name="Scheremetjew M."/>
            <person name="Finn R."/>
            <person name="Kale V."/>
            <person name="Holt S."/>
            <person name="Cochrane G."/>
            <person name="Meng A."/>
            <person name="Brown T."/>
            <person name="Cohen L."/>
        </authorList>
    </citation>
    <scope>NUCLEOTIDE SEQUENCE</scope>
    <source>
        <strain evidence="2">UTEX LB 985</strain>
    </source>
</reference>
<feature type="compositionally biased region" description="Polar residues" evidence="1">
    <location>
        <begin position="298"/>
        <end position="314"/>
    </location>
</feature>
<evidence type="ECO:0000313" key="2">
    <source>
        <dbReference type="EMBL" id="CAD9501249.1"/>
    </source>
</evidence>